<dbReference type="RefSeq" id="WP_165312287.1">
    <property type="nucleotide sequence ID" value="NZ_CP049331.1"/>
</dbReference>
<dbReference type="AlphaFoldDB" id="A0A6G7CKV0"/>
<evidence type="ECO:0000313" key="1">
    <source>
        <dbReference type="EMBL" id="QIH42729.1"/>
    </source>
</evidence>
<gene>
    <name evidence="1" type="ORF">G5S32_12370</name>
</gene>
<dbReference type="Proteomes" id="UP000503003">
    <property type="component" value="Chromosome 1"/>
</dbReference>
<keyword evidence="2" id="KW-1185">Reference proteome</keyword>
<accession>A0A6G7CKV0</accession>
<sequence length="187" mass="21832">MFNKKKYALEVQTELKTIASQMLQDWGRANVDLLGWDVEHTDDNYVDSEIWFGNDYIYSSEEKEPGVWVEYTRSIICVTELREKEHGLYEVTVKVHLPGDDGVHEKYFKGEYLFNEINPLDTANGYPDALYEAYIYFAENTEFSYSEKLSYLTGAMWEFVSCFEDFCRLDCNEILGKFAKADVVATY</sequence>
<dbReference type="EMBL" id="CP049331">
    <property type="protein sequence ID" value="QIH42729.1"/>
    <property type="molecule type" value="Genomic_DNA"/>
</dbReference>
<protein>
    <submittedName>
        <fullName evidence="1">Uncharacterized protein</fullName>
    </submittedName>
</protein>
<reference evidence="1 2" key="1">
    <citation type="submission" date="2020-02" db="EMBL/GenBank/DDBJ databases">
        <title>A complete genome of a marine bacterium Vibrio sp. ZWAL4003 isolated from the mangrove sediment with the ability to degrade polysaccharides.</title>
        <authorList>
            <person name="Wu J."/>
            <person name="Qu W."/>
            <person name="Zeng R."/>
        </authorList>
    </citation>
    <scope>NUCLEOTIDE SEQUENCE [LARGE SCALE GENOMIC DNA]</scope>
    <source>
        <strain evidence="1 2">ZWAL4003</strain>
    </source>
</reference>
<organism evidence="1 2">
    <name type="scientific">Vibrio ziniensis</name>
    <dbReference type="NCBI Taxonomy" id="2711221"/>
    <lineage>
        <taxon>Bacteria</taxon>
        <taxon>Pseudomonadati</taxon>
        <taxon>Pseudomonadota</taxon>
        <taxon>Gammaproteobacteria</taxon>
        <taxon>Vibrionales</taxon>
        <taxon>Vibrionaceae</taxon>
        <taxon>Vibrio</taxon>
    </lineage>
</organism>
<evidence type="ECO:0000313" key="2">
    <source>
        <dbReference type="Proteomes" id="UP000503003"/>
    </source>
</evidence>
<dbReference type="KEGG" id="vzi:G5S32_12370"/>
<name>A0A6G7CKV0_9VIBR</name>
<proteinExistence type="predicted"/>